<feature type="region of interest" description="Disordered" evidence="1">
    <location>
        <begin position="1"/>
        <end position="137"/>
    </location>
</feature>
<protein>
    <submittedName>
        <fullName evidence="2">Uncharacterized protein</fullName>
    </submittedName>
</protein>
<dbReference type="Proteomes" id="UP001296993">
    <property type="component" value="Unassembled WGS sequence"/>
</dbReference>
<dbReference type="RefSeq" id="WP_209998125.1">
    <property type="nucleotide sequence ID" value="NZ_BAAAJY010000010.1"/>
</dbReference>
<evidence type="ECO:0000313" key="2">
    <source>
        <dbReference type="EMBL" id="MBP2386809.1"/>
    </source>
</evidence>
<sequence>MAEQQTPRPRKSRRYTAPPQTVSDSVVLGVFEMPHGAGRPDPPRPPAPPQPPRTNAPTDRDEANPDEANPAADKQTQAPGKDRAAAAGKAANVKSPGKAGSGPVLPERAAEDDPRRWGDADDDLGEWMRSQRPPHWD</sequence>
<accession>A0ABS4XEB2</accession>
<evidence type="ECO:0000313" key="3">
    <source>
        <dbReference type="Proteomes" id="UP001296993"/>
    </source>
</evidence>
<gene>
    <name evidence="2" type="ORF">JOF47_002320</name>
</gene>
<feature type="compositionally biased region" description="Pro residues" evidence="1">
    <location>
        <begin position="43"/>
        <end position="54"/>
    </location>
</feature>
<dbReference type="EMBL" id="JAGIOF010000001">
    <property type="protein sequence ID" value="MBP2386809.1"/>
    <property type="molecule type" value="Genomic_DNA"/>
</dbReference>
<reference evidence="2 3" key="1">
    <citation type="submission" date="2021-03" db="EMBL/GenBank/DDBJ databases">
        <title>Sequencing the genomes of 1000 actinobacteria strains.</title>
        <authorList>
            <person name="Klenk H.-P."/>
        </authorList>
    </citation>
    <scope>NUCLEOTIDE SEQUENCE [LARGE SCALE GENOMIC DNA]</scope>
    <source>
        <strain evidence="2 3">DSM 15797</strain>
    </source>
</reference>
<feature type="compositionally biased region" description="Basic and acidic residues" evidence="1">
    <location>
        <begin position="108"/>
        <end position="119"/>
    </location>
</feature>
<name>A0ABS4XEB2_9MICC</name>
<keyword evidence="3" id="KW-1185">Reference proteome</keyword>
<proteinExistence type="predicted"/>
<comment type="caution">
    <text evidence="2">The sequence shown here is derived from an EMBL/GenBank/DDBJ whole genome shotgun (WGS) entry which is preliminary data.</text>
</comment>
<organism evidence="2 3">
    <name type="scientific">Paeniglutamicibacter kerguelensis</name>
    <dbReference type="NCBI Taxonomy" id="254788"/>
    <lineage>
        <taxon>Bacteria</taxon>
        <taxon>Bacillati</taxon>
        <taxon>Actinomycetota</taxon>
        <taxon>Actinomycetes</taxon>
        <taxon>Micrococcales</taxon>
        <taxon>Micrococcaceae</taxon>
        <taxon>Paeniglutamicibacter</taxon>
    </lineage>
</organism>
<evidence type="ECO:0000256" key="1">
    <source>
        <dbReference type="SAM" id="MobiDB-lite"/>
    </source>
</evidence>